<accession>T0R5E2</accession>
<dbReference type="Proteomes" id="UP000030762">
    <property type="component" value="Unassembled WGS sequence"/>
</dbReference>
<dbReference type="AlphaFoldDB" id="T0R5E2"/>
<dbReference type="PANTHER" id="PTHR13598:SF1">
    <property type="entry name" value="AT07567P-RELATED"/>
    <property type="match status" value="1"/>
</dbReference>
<dbReference type="GO" id="GO:0005637">
    <property type="term" value="C:nuclear inner membrane"/>
    <property type="evidence" value="ECO:0007669"/>
    <property type="project" value="UniProtKB-SubCell"/>
</dbReference>
<evidence type="ECO:0000256" key="6">
    <source>
        <dbReference type="ARBA" id="ARBA00023136"/>
    </source>
</evidence>
<comment type="similarity">
    <text evidence="2">Belongs to the NEMP family.</text>
</comment>
<evidence type="ECO:0000256" key="10">
    <source>
        <dbReference type="SAM" id="SignalP"/>
    </source>
</evidence>
<dbReference type="PANTHER" id="PTHR13598">
    <property type="entry name" value="AT07567P-RELATED"/>
    <property type="match status" value="1"/>
</dbReference>
<sequence length="983" mass="111147">MLTQALLPLLVMASAGLTYYSAVAPTYASWEEDWMGAAEASPSNTNVTWFDDGDVYRYQFTKYGEKKTYCFYPNATLSFRMEPLTSPSQPYVVQWLGQYEEARIVADMAAAYITQLQELVPPIRSFLWTWSDLRIKLTSKARDQLQLSYTSPISTPCQIYENLDLTPYLQEHVSEKLQYILNLFGQYIASYCEGCRGGCELPCDSSTDECFIKKSPYEFPCITVHGPTSGILLANAQVKFTLETKAYVDLAFAQNLLLGLLVYFSSETLATYRVFHYALGAAIGIVCSIALLLYQMYKQAQNTARLLPGGSFLQSASLFTTMAFPVTGLVLLPTIYRAMRYALDLLFQFWLSESVMGVPHLGKLYFFFFGLMGCIMVWWFQWWAPGEAALATITTMDTNPDKHDDDDVLDDIRRMELEDLALPSSQQHLAYCLQAFGVMLLLQSTSSTSMSCVVVLLALLSSVLQALYKVLYFWYYSETPGTYTTLISTDEFAVQAQTETQKALRELELYLQTHKEAALKVKSRNVNNVKAFRKGRDHLAEDLPEKNSPNHLTRSSWLRCAIQGKKKKAGNEAGEYPFCLPFLSRIAFECGFLSQKEAEAQLREEAKLIDRLTRENQIKHEQLQAMEVALANEIEKHEAIVQVMKDKEVTQKQETDHLIEVLNAKLCDYQVRMEACCTLDAANATLRSRVDELVQELADENKIHVEEIHAMRLDMFNHKMALEQTFRKSLQELDAQYLKKAYNAMAEESKNALVANAKLKDELQMQSIGVENLMLRFKAQADQFHKMKVENEILEKGSSLRLKEISSLKTAQLAADKKAAKALLELTEKTQETTSQFTMTIEEIKQENRQLKVQLEIAQKRCGKWKTRCRLAMTTALPPESGGDFADDLPVLSLTPARRRSSLQTRAMEAPMSFDPREIWSASMAALSPVPDGLRPLDRCATAPIPTRHDVLTSLNGALSTPSLRSLTKLKPAQSQKLLRSVL</sequence>
<keyword evidence="4 10" id="KW-0732">Signal</keyword>
<feature type="transmembrane region" description="Helical" evidence="9">
    <location>
        <begin position="317"/>
        <end position="336"/>
    </location>
</feature>
<comment type="subcellular location">
    <subcellularLocation>
        <location evidence="1">Nucleus inner membrane</location>
        <topology evidence="1">Multi-pass membrane protein</topology>
        <orientation evidence="1">Nucleoplasmic side</orientation>
    </subcellularLocation>
</comment>
<evidence type="ECO:0000256" key="7">
    <source>
        <dbReference type="ARBA" id="ARBA00023242"/>
    </source>
</evidence>
<evidence type="ECO:0000256" key="9">
    <source>
        <dbReference type="SAM" id="Phobius"/>
    </source>
</evidence>
<evidence type="ECO:0000256" key="5">
    <source>
        <dbReference type="ARBA" id="ARBA00022989"/>
    </source>
</evidence>
<reference evidence="11 12" key="1">
    <citation type="submission" date="2012-04" db="EMBL/GenBank/DDBJ databases">
        <title>The Genome Sequence of Saprolegnia declina VS20.</title>
        <authorList>
            <consortium name="The Broad Institute Genome Sequencing Platform"/>
            <person name="Russ C."/>
            <person name="Nusbaum C."/>
            <person name="Tyler B."/>
            <person name="van West P."/>
            <person name="Dieguez-Uribeondo J."/>
            <person name="de Bruijn I."/>
            <person name="Tripathy S."/>
            <person name="Jiang R."/>
            <person name="Young S.K."/>
            <person name="Zeng Q."/>
            <person name="Gargeya S."/>
            <person name="Fitzgerald M."/>
            <person name="Haas B."/>
            <person name="Abouelleil A."/>
            <person name="Alvarado L."/>
            <person name="Arachchi H.M."/>
            <person name="Berlin A."/>
            <person name="Chapman S.B."/>
            <person name="Goldberg J."/>
            <person name="Griggs A."/>
            <person name="Gujja S."/>
            <person name="Hansen M."/>
            <person name="Howarth C."/>
            <person name="Imamovic A."/>
            <person name="Larimer J."/>
            <person name="McCowen C."/>
            <person name="Montmayeur A."/>
            <person name="Murphy C."/>
            <person name="Neiman D."/>
            <person name="Pearson M."/>
            <person name="Priest M."/>
            <person name="Roberts A."/>
            <person name="Saif S."/>
            <person name="Shea T."/>
            <person name="Sisk P."/>
            <person name="Sykes S."/>
            <person name="Wortman J."/>
            <person name="Nusbaum C."/>
            <person name="Birren B."/>
        </authorList>
    </citation>
    <scope>NUCLEOTIDE SEQUENCE [LARGE SCALE GENOMIC DNA]</scope>
    <source>
        <strain evidence="11 12">VS20</strain>
    </source>
</reference>
<dbReference type="OrthoDB" id="509138at2759"/>
<dbReference type="InParanoid" id="T0R5E2"/>
<protein>
    <submittedName>
        <fullName evidence="11">Uncharacterized protein</fullName>
    </submittedName>
</protein>
<dbReference type="STRING" id="1156394.T0R5E2"/>
<keyword evidence="8" id="KW-0175">Coiled coil</keyword>
<dbReference type="EMBL" id="JH767134">
    <property type="protein sequence ID" value="EQC41600.1"/>
    <property type="molecule type" value="Genomic_DNA"/>
</dbReference>
<feature type="transmembrane region" description="Helical" evidence="9">
    <location>
        <begin position="454"/>
        <end position="475"/>
    </location>
</feature>
<keyword evidence="5 9" id="KW-1133">Transmembrane helix</keyword>
<dbReference type="VEuPathDB" id="FungiDB:SDRG_01559"/>
<keyword evidence="12" id="KW-1185">Reference proteome</keyword>
<feature type="transmembrane region" description="Helical" evidence="9">
    <location>
        <begin position="364"/>
        <end position="384"/>
    </location>
</feature>
<proteinExistence type="inferred from homology"/>
<name>T0R5E2_SAPDV</name>
<evidence type="ECO:0000313" key="11">
    <source>
        <dbReference type="EMBL" id="EQC41600.1"/>
    </source>
</evidence>
<dbReference type="InterPro" id="IPR019358">
    <property type="entry name" value="NEMP_fam"/>
</dbReference>
<keyword evidence="3 9" id="KW-0812">Transmembrane</keyword>
<feature type="signal peptide" evidence="10">
    <location>
        <begin position="1"/>
        <end position="16"/>
    </location>
</feature>
<organism evidence="11 12">
    <name type="scientific">Saprolegnia diclina (strain VS20)</name>
    <dbReference type="NCBI Taxonomy" id="1156394"/>
    <lineage>
        <taxon>Eukaryota</taxon>
        <taxon>Sar</taxon>
        <taxon>Stramenopiles</taxon>
        <taxon>Oomycota</taxon>
        <taxon>Saprolegniomycetes</taxon>
        <taxon>Saprolegniales</taxon>
        <taxon>Saprolegniaceae</taxon>
        <taxon>Saprolegnia</taxon>
    </lineage>
</organism>
<evidence type="ECO:0000256" key="1">
    <source>
        <dbReference type="ARBA" id="ARBA00004575"/>
    </source>
</evidence>
<evidence type="ECO:0000313" key="12">
    <source>
        <dbReference type="Proteomes" id="UP000030762"/>
    </source>
</evidence>
<dbReference type="RefSeq" id="XP_008605314.1">
    <property type="nucleotide sequence ID" value="XM_008607092.1"/>
</dbReference>
<dbReference type="GeneID" id="19942286"/>
<evidence type="ECO:0000256" key="2">
    <source>
        <dbReference type="ARBA" id="ARBA00005748"/>
    </source>
</evidence>
<dbReference type="eggNOG" id="ENOG502RBFK">
    <property type="taxonomic scope" value="Eukaryota"/>
</dbReference>
<evidence type="ECO:0000256" key="4">
    <source>
        <dbReference type="ARBA" id="ARBA00022729"/>
    </source>
</evidence>
<keyword evidence="7" id="KW-0539">Nucleus</keyword>
<keyword evidence="6 9" id="KW-0472">Membrane</keyword>
<gene>
    <name evidence="11" type="ORF">SDRG_01559</name>
</gene>
<feature type="coiled-coil region" evidence="8">
    <location>
        <begin position="595"/>
        <end position="629"/>
    </location>
</feature>
<evidence type="ECO:0000256" key="3">
    <source>
        <dbReference type="ARBA" id="ARBA00022692"/>
    </source>
</evidence>
<evidence type="ECO:0000256" key="8">
    <source>
        <dbReference type="SAM" id="Coils"/>
    </source>
</evidence>
<feature type="transmembrane region" description="Helical" evidence="9">
    <location>
        <begin position="277"/>
        <end position="297"/>
    </location>
</feature>
<dbReference type="Pfam" id="PF10225">
    <property type="entry name" value="NEMP"/>
    <property type="match status" value="1"/>
</dbReference>
<feature type="chain" id="PRO_5004570967" evidence="10">
    <location>
        <begin position="17"/>
        <end position="983"/>
    </location>
</feature>